<comment type="similarity">
    <text evidence="1">Belongs to the FMO family.</text>
</comment>
<evidence type="ECO:0000256" key="3">
    <source>
        <dbReference type="ARBA" id="ARBA00022630"/>
    </source>
</evidence>
<sequence length="440" mass="48838">MIGAGPAGLAMARALSERGIEYRQLERHTEVGGIWDVRRTDGPMYESAHFISSRTLSGFSGYPMPDSYPDYPGHRQVLGYLQSFADAYSLTRNIEFGVEVSSVRKNADSWVVTRSDGLSETYESVVVCTGSQWYPNIPDIPGDFTGEVRHSQTYSHPSEFTGRRVLVVGAGNSACDIACDGARNAVSASISMRRGYWFIPKHILGVPADVFASKGPRLPRRVQQVLTQPLLRLLTGDPERLGLQKPDHRLFETAPLINSLLLHHLQHGDITARPGIRDAKGKTVRFTDGTTDDFDLIILATGYRHRVPVAQEFFGDEQHPDLYLSCFPRECQGLFGVGFIEANTGAFHLFDAQAHLVAGYLDDLGKRQPLAHPFTERIRNDRPDLSNGLRFDDSPRHTGYVDADAYTTYLEQVSRTYGWPLVSGPPRRSSDAGPTTKAVR</sequence>
<evidence type="ECO:0000313" key="8">
    <source>
        <dbReference type="EMBL" id="MPY55868.1"/>
    </source>
</evidence>
<dbReference type="InterPro" id="IPR050346">
    <property type="entry name" value="FMO-like"/>
</dbReference>
<dbReference type="PANTHER" id="PTHR23023">
    <property type="entry name" value="DIMETHYLANILINE MONOOXYGENASE"/>
    <property type="match status" value="1"/>
</dbReference>
<dbReference type="EMBL" id="VJZC01000004">
    <property type="protein sequence ID" value="MPY55868.1"/>
    <property type="molecule type" value="Genomic_DNA"/>
</dbReference>
<dbReference type="Pfam" id="PF00743">
    <property type="entry name" value="FMO-like"/>
    <property type="match status" value="1"/>
</dbReference>
<comment type="caution">
    <text evidence="8">The sequence shown here is derived from an EMBL/GenBank/DDBJ whole genome shotgun (WGS) entry which is preliminary data.</text>
</comment>
<evidence type="ECO:0000256" key="5">
    <source>
        <dbReference type="ARBA" id="ARBA00022857"/>
    </source>
</evidence>
<keyword evidence="3" id="KW-0285">Flavoprotein</keyword>
<evidence type="ECO:0000256" key="2">
    <source>
        <dbReference type="ARBA" id="ARBA00010139"/>
    </source>
</evidence>
<dbReference type="GO" id="GO:0050660">
    <property type="term" value="F:flavin adenine dinucleotide binding"/>
    <property type="evidence" value="ECO:0007669"/>
    <property type="project" value="InterPro"/>
</dbReference>
<keyword evidence="6" id="KW-0560">Oxidoreductase</keyword>
<organism evidence="8 9">
    <name type="scientific">Streptomyces spongiae</name>
    <dbReference type="NCBI Taxonomy" id="565072"/>
    <lineage>
        <taxon>Bacteria</taxon>
        <taxon>Bacillati</taxon>
        <taxon>Actinomycetota</taxon>
        <taxon>Actinomycetes</taxon>
        <taxon>Kitasatosporales</taxon>
        <taxon>Streptomycetaceae</taxon>
        <taxon>Streptomyces</taxon>
    </lineage>
</organism>
<gene>
    <name evidence="8" type="ORF">FNH08_01265</name>
</gene>
<proteinExistence type="inferred from homology"/>
<dbReference type="GO" id="GO:0004499">
    <property type="term" value="F:N,N-dimethylaniline monooxygenase activity"/>
    <property type="evidence" value="ECO:0007669"/>
    <property type="project" value="InterPro"/>
</dbReference>
<accession>A0A5N8XAD8</accession>
<dbReference type="Gene3D" id="3.50.50.60">
    <property type="entry name" value="FAD/NAD(P)-binding domain"/>
    <property type="match status" value="1"/>
</dbReference>
<evidence type="ECO:0000313" key="9">
    <source>
        <dbReference type="Proteomes" id="UP000400924"/>
    </source>
</evidence>
<dbReference type="GO" id="GO:0050661">
    <property type="term" value="F:NADP binding"/>
    <property type="evidence" value="ECO:0007669"/>
    <property type="project" value="InterPro"/>
</dbReference>
<dbReference type="Proteomes" id="UP000400924">
    <property type="component" value="Unassembled WGS sequence"/>
</dbReference>
<dbReference type="SUPFAM" id="SSF51905">
    <property type="entry name" value="FAD/NAD(P)-binding domain"/>
    <property type="match status" value="2"/>
</dbReference>
<dbReference type="InterPro" id="IPR036188">
    <property type="entry name" value="FAD/NAD-bd_sf"/>
</dbReference>
<keyword evidence="5" id="KW-0521">NADP</keyword>
<feature type="region of interest" description="Disordered" evidence="7">
    <location>
        <begin position="421"/>
        <end position="440"/>
    </location>
</feature>
<evidence type="ECO:0000256" key="7">
    <source>
        <dbReference type="SAM" id="MobiDB-lite"/>
    </source>
</evidence>
<evidence type="ECO:0000256" key="1">
    <source>
        <dbReference type="ARBA" id="ARBA00009183"/>
    </source>
</evidence>
<reference evidence="8 9" key="1">
    <citation type="submission" date="2019-07" db="EMBL/GenBank/DDBJ databases">
        <title>New species of Amycolatopsis and Streptomyces.</title>
        <authorList>
            <person name="Duangmal K."/>
            <person name="Teo W.F.A."/>
            <person name="Lipun K."/>
        </authorList>
    </citation>
    <scope>NUCLEOTIDE SEQUENCE [LARGE SCALE GENOMIC DNA]</scope>
    <source>
        <strain evidence="8 9">NBRC 106415</strain>
    </source>
</reference>
<evidence type="ECO:0000256" key="4">
    <source>
        <dbReference type="ARBA" id="ARBA00022827"/>
    </source>
</evidence>
<dbReference type="PRINTS" id="PR00370">
    <property type="entry name" value="FMOXYGENASE"/>
</dbReference>
<comment type="similarity">
    <text evidence="2">Belongs to the FAD-binding monooxygenase family.</text>
</comment>
<protein>
    <submittedName>
        <fullName evidence="8">NAD(P)/FAD-dependent oxidoreductase</fullName>
    </submittedName>
</protein>
<dbReference type="PIRSF" id="PIRSF000332">
    <property type="entry name" value="FMO"/>
    <property type="match status" value="1"/>
</dbReference>
<keyword evidence="9" id="KW-1185">Reference proteome</keyword>
<dbReference type="AlphaFoldDB" id="A0A5N8XAD8"/>
<name>A0A5N8XAD8_9ACTN</name>
<dbReference type="InterPro" id="IPR020946">
    <property type="entry name" value="Flavin_mOase-like"/>
</dbReference>
<dbReference type="InterPro" id="IPR000960">
    <property type="entry name" value="Flavin_mOase"/>
</dbReference>
<evidence type="ECO:0000256" key="6">
    <source>
        <dbReference type="ARBA" id="ARBA00023002"/>
    </source>
</evidence>
<keyword evidence="4" id="KW-0274">FAD</keyword>